<dbReference type="AlphaFoldDB" id="A0A387FWH0"/>
<dbReference type="InterPro" id="IPR050272">
    <property type="entry name" value="Isochorismatase-like_hydrls"/>
</dbReference>
<dbReference type="OrthoDB" id="9807387at2"/>
<dbReference type="EMBL" id="CP032695">
    <property type="protein sequence ID" value="AYG62989.1"/>
    <property type="molecule type" value="Genomic_DNA"/>
</dbReference>
<geneLocation type="plasmid" evidence="4">
    <name>prccge525c</name>
</geneLocation>
<accession>A0A387FWH0</accession>
<protein>
    <submittedName>
        <fullName evidence="3">Isochorismatase family protein</fullName>
    </submittedName>
</protein>
<dbReference type="Pfam" id="PF00857">
    <property type="entry name" value="Isochorismatase"/>
    <property type="match status" value="1"/>
</dbReference>
<dbReference type="PANTHER" id="PTHR43540:SF7">
    <property type="entry name" value="ISOCHORISMATASE FAMILY PROTEIN YECD"/>
    <property type="match status" value="1"/>
</dbReference>
<dbReference type="InterPro" id="IPR036380">
    <property type="entry name" value="Isochorismatase-like_sf"/>
</dbReference>
<dbReference type="Gene3D" id="3.40.50.850">
    <property type="entry name" value="Isochorismatase-like"/>
    <property type="match status" value="1"/>
</dbReference>
<dbReference type="KEGG" id="rjg:CCGE525_30215"/>
<keyword evidence="1" id="KW-0378">Hydrolase</keyword>
<sequence length="188" mass="20666">MALTTLDRKTALIVVDLQKGIIDAPFIEPIVPVIDRSATLLRAFRKRNLPVILVNAAGGAPGRTEQPRRHTEPLPVGFTDFIPQIDQQPTDIVVTKRSWGAFATTDLDYRLKFLDVTQVVIIGVATGTGVEATARQAYEAGFNVALVVDAMTDTRPEAHEYSIRNIFPRLGETATTEDIINELGKRDV</sequence>
<dbReference type="Proteomes" id="UP000282195">
    <property type="component" value="Plasmid pRCCGE525c"/>
</dbReference>
<gene>
    <name evidence="3" type="ORF">CCGE525_30215</name>
</gene>
<reference evidence="3 4" key="1">
    <citation type="submission" date="2018-10" db="EMBL/GenBank/DDBJ databases">
        <title>Rhizobium etli, R. leguminosarum and a new Rhizobium genospecies from Phaseolus dumosus.</title>
        <authorList>
            <person name="Ramirez-Puebla S.T."/>
            <person name="Rogel-Hernandez M.A."/>
            <person name="Guerrero G."/>
            <person name="Ormeno-Orrillo E."/>
            <person name="Martinez-Romero J.C."/>
            <person name="Negrete-Yankelevich S."/>
            <person name="Martinez-Romero E."/>
        </authorList>
    </citation>
    <scope>NUCLEOTIDE SEQUENCE [LARGE SCALE GENOMIC DNA]</scope>
    <source>
        <strain evidence="3 4">CCGE525</strain>
        <plasmid evidence="4">prccge525c</plasmid>
    </source>
</reference>
<evidence type="ECO:0000259" key="2">
    <source>
        <dbReference type="Pfam" id="PF00857"/>
    </source>
</evidence>
<evidence type="ECO:0000256" key="1">
    <source>
        <dbReference type="ARBA" id="ARBA00022801"/>
    </source>
</evidence>
<evidence type="ECO:0000313" key="4">
    <source>
        <dbReference type="Proteomes" id="UP000282195"/>
    </source>
</evidence>
<dbReference type="RefSeq" id="WP_120707896.1">
    <property type="nucleotide sequence ID" value="NZ_CP032695.1"/>
</dbReference>
<dbReference type="InterPro" id="IPR000868">
    <property type="entry name" value="Isochorismatase-like_dom"/>
</dbReference>
<keyword evidence="4" id="KW-1185">Reference proteome</keyword>
<dbReference type="CDD" id="cd00431">
    <property type="entry name" value="cysteine_hydrolases"/>
    <property type="match status" value="1"/>
</dbReference>
<name>A0A387FWH0_9HYPH</name>
<feature type="domain" description="Isochorismatase-like" evidence="2">
    <location>
        <begin position="10"/>
        <end position="178"/>
    </location>
</feature>
<dbReference type="SUPFAM" id="SSF52499">
    <property type="entry name" value="Isochorismatase-like hydrolases"/>
    <property type="match status" value="1"/>
</dbReference>
<dbReference type="GO" id="GO:0016787">
    <property type="term" value="F:hydrolase activity"/>
    <property type="evidence" value="ECO:0007669"/>
    <property type="project" value="UniProtKB-KW"/>
</dbReference>
<proteinExistence type="predicted"/>
<dbReference type="PANTHER" id="PTHR43540">
    <property type="entry name" value="PEROXYUREIDOACRYLATE/UREIDOACRYLATE AMIDOHYDROLASE-RELATED"/>
    <property type="match status" value="1"/>
</dbReference>
<keyword evidence="3" id="KW-0614">Plasmid</keyword>
<organism evidence="3 4">
    <name type="scientific">Rhizobium jaguaris</name>
    <dbReference type="NCBI Taxonomy" id="1312183"/>
    <lineage>
        <taxon>Bacteria</taxon>
        <taxon>Pseudomonadati</taxon>
        <taxon>Pseudomonadota</taxon>
        <taxon>Alphaproteobacteria</taxon>
        <taxon>Hyphomicrobiales</taxon>
        <taxon>Rhizobiaceae</taxon>
        <taxon>Rhizobium/Agrobacterium group</taxon>
        <taxon>Rhizobium</taxon>
    </lineage>
</organism>
<evidence type="ECO:0000313" key="3">
    <source>
        <dbReference type="EMBL" id="AYG62989.1"/>
    </source>
</evidence>